<sequence>MKWRQVTGVLCDRRMPLRLKAKIYKTVVRPVALYGSECLPVTSKHEQALHVMEMRMLRWCIGVTRLEHVMNVDVQRRLGVAPIIEKMREARLRWYGHVMRSDGDAVSKTAMNLSPAGQRPRGRPKKRWLDRINEDMRAADVTPEDAMDRNLWRRSCRRADPAMRDLTPG</sequence>
<accession>A0A914UT68</accession>
<reference evidence="2" key="1">
    <citation type="submission" date="2022-11" db="UniProtKB">
        <authorList>
            <consortium name="WormBaseParasite"/>
        </authorList>
    </citation>
    <scope>IDENTIFICATION</scope>
</reference>
<dbReference type="PANTHER" id="PTHR46238:SF8">
    <property type="entry name" value="ENDONUCLEASE_EXONUCLEASE_PHOSPHATASE DOMAIN-CONTAINING PROTEIN"/>
    <property type="match status" value="1"/>
</dbReference>
<dbReference type="PANTHER" id="PTHR46238">
    <property type="entry name" value="REVERSE TRANSCRIPTASE DOMAIN-CONTAINING PROTEIN"/>
    <property type="match status" value="1"/>
</dbReference>
<evidence type="ECO:0000313" key="2">
    <source>
        <dbReference type="WBParaSite" id="PSAMB.scaffold12326size2819.g34806.t1"/>
    </source>
</evidence>
<name>A0A914UT68_9BILA</name>
<dbReference type="WBParaSite" id="PSAMB.scaffold12326size2819.g34806.t1">
    <property type="protein sequence ID" value="PSAMB.scaffold12326size2819.g34806.t1"/>
    <property type="gene ID" value="PSAMB.scaffold12326size2819.g34806"/>
</dbReference>
<dbReference type="AlphaFoldDB" id="A0A914UT68"/>
<organism evidence="1 2">
    <name type="scientific">Plectus sambesii</name>
    <dbReference type="NCBI Taxonomy" id="2011161"/>
    <lineage>
        <taxon>Eukaryota</taxon>
        <taxon>Metazoa</taxon>
        <taxon>Ecdysozoa</taxon>
        <taxon>Nematoda</taxon>
        <taxon>Chromadorea</taxon>
        <taxon>Plectida</taxon>
        <taxon>Plectina</taxon>
        <taxon>Plectoidea</taxon>
        <taxon>Plectidae</taxon>
        <taxon>Plectus</taxon>
    </lineage>
</organism>
<keyword evidence="1" id="KW-1185">Reference proteome</keyword>
<dbReference type="Proteomes" id="UP000887566">
    <property type="component" value="Unplaced"/>
</dbReference>
<protein>
    <submittedName>
        <fullName evidence="2">Polyprotein</fullName>
    </submittedName>
</protein>
<proteinExistence type="predicted"/>
<evidence type="ECO:0000313" key="1">
    <source>
        <dbReference type="Proteomes" id="UP000887566"/>
    </source>
</evidence>